<dbReference type="EMBL" id="JAGEPF010000035">
    <property type="protein sequence ID" value="MBO2464477.1"/>
    <property type="molecule type" value="Genomic_DNA"/>
</dbReference>
<sequence>MTNELYDDTRPCAAASRCAARTDKGPARTPRVFCDADRTRIHDALKALPGLHYDLHRALGERATTTSNGRPSGKPTPSLPIRIDLADLAHQIRETLLGWEERVRDVAGLPETPARGVRPGVALDRAVRILTRHLDALLALAPAAMTRPRADGADGWEYPDLDGADAGLEVLVLVHRCRSALGLTRAPQLLSAPCEHCGLALIERLDGAAGMDDAATCTGCGHHYRPAEYAALAARVLHACTQGADR</sequence>
<comment type="caution">
    <text evidence="1">The sequence shown here is derived from an EMBL/GenBank/DDBJ whole genome shotgun (WGS) entry which is preliminary data.</text>
</comment>
<evidence type="ECO:0000313" key="1">
    <source>
        <dbReference type="EMBL" id="MBO2464477.1"/>
    </source>
</evidence>
<proteinExistence type="predicted"/>
<dbReference type="RefSeq" id="WP_208250978.1">
    <property type="nucleotide sequence ID" value="NZ_JAGEPF010000035.1"/>
</dbReference>
<protein>
    <submittedName>
        <fullName evidence="1">Uncharacterized protein</fullName>
    </submittedName>
</protein>
<dbReference type="Proteomes" id="UP000680206">
    <property type="component" value="Unassembled WGS sequence"/>
</dbReference>
<name>A0ABS3S675_9ACTN</name>
<reference evidence="1 2" key="1">
    <citation type="submission" date="2021-03" db="EMBL/GenBank/DDBJ databases">
        <title>Actinomadura violae sp. nov., isolated from lichen in Thailand.</title>
        <authorList>
            <person name="Kanchanasin P."/>
            <person name="Saeng-In P."/>
            <person name="Phongsopitanun W."/>
            <person name="Yuki M."/>
            <person name="Kudo T."/>
            <person name="Ohkuma M."/>
            <person name="Tanasupawat S."/>
        </authorList>
    </citation>
    <scope>NUCLEOTIDE SEQUENCE [LARGE SCALE GENOMIC DNA]</scope>
    <source>
        <strain evidence="1 2">LCR2-06</strain>
    </source>
</reference>
<gene>
    <name evidence="1" type="ORF">J4709_43590</name>
</gene>
<evidence type="ECO:0000313" key="2">
    <source>
        <dbReference type="Proteomes" id="UP000680206"/>
    </source>
</evidence>
<accession>A0ABS3S675</accession>
<organism evidence="1 2">
    <name type="scientific">Actinomadura violacea</name>
    <dbReference type="NCBI Taxonomy" id="2819934"/>
    <lineage>
        <taxon>Bacteria</taxon>
        <taxon>Bacillati</taxon>
        <taxon>Actinomycetota</taxon>
        <taxon>Actinomycetes</taxon>
        <taxon>Streptosporangiales</taxon>
        <taxon>Thermomonosporaceae</taxon>
        <taxon>Actinomadura</taxon>
    </lineage>
</organism>
<keyword evidence="2" id="KW-1185">Reference proteome</keyword>